<feature type="modified residue" description="4-aspartylphosphate" evidence="2">
    <location>
        <position position="55"/>
    </location>
</feature>
<reference evidence="4" key="1">
    <citation type="submission" date="2020-01" db="EMBL/GenBank/DDBJ databases">
        <authorList>
            <person name="Meier V. D."/>
            <person name="Meier V D."/>
        </authorList>
    </citation>
    <scope>NUCLEOTIDE SEQUENCE</scope>
    <source>
        <strain evidence="4">HLG_WM_MAG_03</strain>
    </source>
</reference>
<dbReference type="GO" id="GO:0016301">
    <property type="term" value="F:kinase activity"/>
    <property type="evidence" value="ECO:0007669"/>
    <property type="project" value="UniProtKB-KW"/>
</dbReference>
<gene>
    <name evidence="4" type="ORF">HELGO_WM21130</name>
</gene>
<dbReference type="PANTHER" id="PTHR43719:SF28">
    <property type="entry name" value="PEROXIDE STRESS-ACTIVATED HISTIDINE KINASE MAK1-RELATED"/>
    <property type="match status" value="1"/>
</dbReference>
<dbReference type="SMART" id="SM00448">
    <property type="entry name" value="REC"/>
    <property type="match status" value="1"/>
</dbReference>
<dbReference type="InterPro" id="IPR050956">
    <property type="entry name" value="2C_system_His_kinase"/>
</dbReference>
<organism evidence="4">
    <name type="scientific">uncultured Sulfurovum sp</name>
    <dbReference type="NCBI Taxonomy" id="269237"/>
    <lineage>
        <taxon>Bacteria</taxon>
        <taxon>Pseudomonadati</taxon>
        <taxon>Campylobacterota</taxon>
        <taxon>Epsilonproteobacteria</taxon>
        <taxon>Campylobacterales</taxon>
        <taxon>Sulfurovaceae</taxon>
        <taxon>Sulfurovum</taxon>
        <taxon>environmental samples</taxon>
    </lineage>
</organism>
<sequence length="121" mass="13676">MLKKIQILLTEDKEINQEIFIGLLEGTGISVDIAVNGQEAIEKSREKEYSLIVMDIEMPIMNGYEATKIIRTENSNIPIIALTANNSTHDRLKTKQLGMNAHLSKPIEPKILYQTFSKYIA</sequence>
<keyword evidence="4" id="KW-0418">Kinase</keyword>
<accession>A0A6S6TU83</accession>
<dbReference type="GO" id="GO:0000160">
    <property type="term" value="P:phosphorelay signal transduction system"/>
    <property type="evidence" value="ECO:0007669"/>
    <property type="project" value="InterPro"/>
</dbReference>
<feature type="domain" description="Response regulatory" evidence="3">
    <location>
        <begin position="6"/>
        <end position="120"/>
    </location>
</feature>
<dbReference type="SUPFAM" id="SSF52172">
    <property type="entry name" value="CheY-like"/>
    <property type="match status" value="1"/>
</dbReference>
<dbReference type="CDD" id="cd17546">
    <property type="entry name" value="REC_hyHK_CKI1_RcsC-like"/>
    <property type="match status" value="1"/>
</dbReference>
<evidence type="ECO:0000256" key="2">
    <source>
        <dbReference type="PROSITE-ProRule" id="PRU00169"/>
    </source>
</evidence>
<dbReference type="Pfam" id="PF00072">
    <property type="entry name" value="Response_reg"/>
    <property type="match status" value="1"/>
</dbReference>
<dbReference type="PROSITE" id="PS50110">
    <property type="entry name" value="RESPONSE_REGULATORY"/>
    <property type="match status" value="1"/>
</dbReference>
<keyword evidence="4" id="KW-0808">Transferase</keyword>
<dbReference type="PANTHER" id="PTHR43719">
    <property type="entry name" value="TWO-COMPONENT HISTIDINE KINASE"/>
    <property type="match status" value="1"/>
</dbReference>
<dbReference type="AlphaFoldDB" id="A0A6S6TU83"/>
<dbReference type="Gene3D" id="3.40.50.2300">
    <property type="match status" value="1"/>
</dbReference>
<evidence type="ECO:0000313" key="4">
    <source>
        <dbReference type="EMBL" id="CAA6819728.1"/>
    </source>
</evidence>
<dbReference type="EMBL" id="CACVAR010000305">
    <property type="protein sequence ID" value="CAA6819728.1"/>
    <property type="molecule type" value="Genomic_DNA"/>
</dbReference>
<dbReference type="InterPro" id="IPR001789">
    <property type="entry name" value="Sig_transdc_resp-reg_receiver"/>
</dbReference>
<dbReference type="InterPro" id="IPR011006">
    <property type="entry name" value="CheY-like_superfamily"/>
</dbReference>
<keyword evidence="1 2" id="KW-0597">Phosphoprotein</keyword>
<proteinExistence type="predicted"/>
<protein>
    <submittedName>
        <fullName evidence="4">Sensory box histidine kinase/response regulator</fullName>
    </submittedName>
</protein>
<evidence type="ECO:0000256" key="1">
    <source>
        <dbReference type="ARBA" id="ARBA00022553"/>
    </source>
</evidence>
<evidence type="ECO:0000259" key="3">
    <source>
        <dbReference type="PROSITE" id="PS50110"/>
    </source>
</evidence>
<name>A0A6S6TU83_9BACT</name>